<feature type="compositionally biased region" description="Polar residues" evidence="1">
    <location>
        <begin position="43"/>
        <end position="57"/>
    </location>
</feature>
<feature type="region of interest" description="Disordered" evidence="1">
    <location>
        <begin position="1"/>
        <end position="57"/>
    </location>
</feature>
<comment type="caution">
    <text evidence="2">The sequence shown here is derived from an EMBL/GenBank/DDBJ whole genome shotgun (WGS) entry which is preliminary data.</text>
</comment>
<accession>A0AAV1TP87</accession>
<evidence type="ECO:0000313" key="2">
    <source>
        <dbReference type="EMBL" id="CAK7924181.1"/>
    </source>
</evidence>
<evidence type="ECO:0000256" key="1">
    <source>
        <dbReference type="SAM" id="MobiDB-lite"/>
    </source>
</evidence>
<gene>
    <name evidence="2" type="ORF">PM001_LOCUS9331</name>
</gene>
<dbReference type="Proteomes" id="UP001162060">
    <property type="component" value="Unassembled WGS sequence"/>
</dbReference>
<evidence type="ECO:0000313" key="3">
    <source>
        <dbReference type="Proteomes" id="UP001162060"/>
    </source>
</evidence>
<organism evidence="2 3">
    <name type="scientific">Peronospora matthiolae</name>
    <dbReference type="NCBI Taxonomy" id="2874970"/>
    <lineage>
        <taxon>Eukaryota</taxon>
        <taxon>Sar</taxon>
        <taxon>Stramenopiles</taxon>
        <taxon>Oomycota</taxon>
        <taxon>Peronosporomycetes</taxon>
        <taxon>Peronosporales</taxon>
        <taxon>Peronosporaceae</taxon>
        <taxon>Peronospora</taxon>
    </lineage>
</organism>
<sequence>MVSPSSTPSLPPTSCAPSPSVMTQSGSAPSVGVDVSPREHPTGSDSTTDTVEGTSVSGGPIGFALGLDAAEDIASSMELIGSTLTPDALDSSAASDKPIGVRESATTTDPMSSALTLDVVDNFAASGDPIGAIPLPTARVETPIVDETAAVGIIAGLYQWTTSQQDLVDSYRDLEQALWEQTRRGDRLERELRSLTESASPFVIFAQTRCDRFRLILKIALAGVALLKETICVGDCYERQISDLKSKLLKTTRSLYTFKERHDLEMASLRRHMDERNARFQAVLLKAKSKRAKYKADCTKAQTTVRHLHAALAAVSVERDQVWDDLAELEDEYDRSRSLLSDRDDRMNLLQATISGLELDRDQALRDCDVLRTSIAALVTGPTLPS</sequence>
<proteinExistence type="predicted"/>
<dbReference type="AlphaFoldDB" id="A0AAV1TP87"/>
<dbReference type="EMBL" id="CAKLBY020000073">
    <property type="protein sequence ID" value="CAK7924181.1"/>
    <property type="molecule type" value="Genomic_DNA"/>
</dbReference>
<protein>
    <submittedName>
        <fullName evidence="2">Uncharacterized protein</fullName>
    </submittedName>
</protein>
<name>A0AAV1TP87_9STRA</name>
<reference evidence="2" key="1">
    <citation type="submission" date="2024-01" db="EMBL/GenBank/DDBJ databases">
        <authorList>
            <person name="Webb A."/>
        </authorList>
    </citation>
    <scope>NUCLEOTIDE SEQUENCE</scope>
    <source>
        <strain evidence="2">Pm1</strain>
    </source>
</reference>
<feature type="compositionally biased region" description="Low complexity" evidence="1">
    <location>
        <begin position="1"/>
        <end position="20"/>
    </location>
</feature>